<dbReference type="InterPro" id="IPR052585">
    <property type="entry name" value="Lipid_raft_assoc_Zn_ADH"/>
</dbReference>
<keyword evidence="3" id="KW-1185">Reference proteome</keyword>
<feature type="domain" description="Enoyl reductase (ER)" evidence="1">
    <location>
        <begin position="13"/>
        <end position="306"/>
    </location>
</feature>
<dbReference type="HOGENOM" id="CLU_026673_3_3_4"/>
<accession>A0A0B6S8P7</accession>
<dbReference type="PANTHER" id="PTHR43482:SF1">
    <property type="entry name" value="PROTEIN AST1-RELATED"/>
    <property type="match status" value="1"/>
</dbReference>
<name>A0A0B6S8P7_BURPL</name>
<dbReference type="PANTHER" id="PTHR43482">
    <property type="entry name" value="PROTEIN AST1-RELATED"/>
    <property type="match status" value="1"/>
</dbReference>
<dbReference type="Pfam" id="PF13602">
    <property type="entry name" value="ADH_zinc_N_2"/>
    <property type="match status" value="1"/>
</dbReference>
<dbReference type="InterPro" id="IPR011032">
    <property type="entry name" value="GroES-like_sf"/>
</dbReference>
<protein>
    <submittedName>
        <fullName evidence="2">Alcohol dehydrogenase, zinc-binding protein</fullName>
    </submittedName>
</protein>
<dbReference type="Pfam" id="PF08240">
    <property type="entry name" value="ADH_N"/>
    <property type="match status" value="1"/>
</dbReference>
<dbReference type="AlphaFoldDB" id="A0A0B6S8P7"/>
<dbReference type="SUPFAM" id="SSF51735">
    <property type="entry name" value="NAD(P)-binding Rossmann-fold domains"/>
    <property type="match status" value="1"/>
</dbReference>
<dbReference type="GO" id="GO:0016491">
    <property type="term" value="F:oxidoreductase activity"/>
    <property type="evidence" value="ECO:0007669"/>
    <property type="project" value="InterPro"/>
</dbReference>
<organism evidence="2 3">
    <name type="scientific">Burkholderia plantarii</name>
    <dbReference type="NCBI Taxonomy" id="41899"/>
    <lineage>
        <taxon>Bacteria</taxon>
        <taxon>Pseudomonadati</taxon>
        <taxon>Pseudomonadota</taxon>
        <taxon>Betaproteobacteria</taxon>
        <taxon>Burkholderiales</taxon>
        <taxon>Burkholderiaceae</taxon>
        <taxon>Burkholderia</taxon>
    </lineage>
</organism>
<dbReference type="SMART" id="SM00829">
    <property type="entry name" value="PKS_ER"/>
    <property type="match status" value="1"/>
</dbReference>
<reference evidence="3" key="1">
    <citation type="submission" date="2011-03" db="EMBL/GenBank/DDBJ databases">
        <authorList>
            <person name="Voget S."/>
            <person name="Streit W.R."/>
            <person name="Jaeger K.E."/>
            <person name="Daniel R."/>
        </authorList>
    </citation>
    <scope>NUCLEOTIDE SEQUENCE [LARGE SCALE GENOMIC DNA]</scope>
    <source>
        <strain evidence="3">PG1</strain>
    </source>
</reference>
<dbReference type="KEGG" id="bgp:BGL_2c15930"/>
<proteinExistence type="predicted"/>
<dbReference type="InterPro" id="IPR020843">
    <property type="entry name" value="ER"/>
</dbReference>
<evidence type="ECO:0000313" key="2">
    <source>
        <dbReference type="EMBL" id="AJK49660.1"/>
    </source>
</evidence>
<dbReference type="CDD" id="cd05289">
    <property type="entry name" value="MDR_like_2"/>
    <property type="match status" value="1"/>
</dbReference>
<evidence type="ECO:0000259" key="1">
    <source>
        <dbReference type="SMART" id="SM00829"/>
    </source>
</evidence>
<reference evidence="2 3" key="2">
    <citation type="journal article" date="2016" name="Appl. Microbiol. Biotechnol.">
        <title>Mutations improving production and secretion of extracellular lipase by Burkholderia glumae PG1.</title>
        <authorList>
            <person name="Knapp A."/>
            <person name="Voget S."/>
            <person name="Gao R."/>
            <person name="Zaburannyi N."/>
            <person name="Krysciak D."/>
            <person name="Breuer M."/>
            <person name="Hauer B."/>
            <person name="Streit W.R."/>
            <person name="Muller R."/>
            <person name="Daniel R."/>
            <person name="Jaeger K.E."/>
        </authorList>
    </citation>
    <scope>NUCLEOTIDE SEQUENCE [LARGE SCALE GENOMIC DNA]</scope>
    <source>
        <strain evidence="2 3">PG1</strain>
    </source>
</reference>
<sequence>MNSNRALVLNGYGDASNTRLDTVAKPAPAPGEVLVRVAAAGINGLDWKIREGYVRDAFPLALPTVLGIELAGVVEAVGAGVTRFARGDRVAGGLGRVGAYADYVAVDAAKLARVPDGFDEVQAAALPVAAMSAWQSLHAAGPLAPGARVLIHGAAGGLGGFAVQFAKQAGAFVIATVRGRYADEVRALGADQVIDYETQRFEAEVADVDLVLDYVGGEALERSWQVLAPGGCVVGTTSPEIVARTPAGRRGLWFMVTPDAERLERIIADVAQGRLVSRVTEVVAPDQLAEAIERHRVSAHRGKSVVDFRR</sequence>
<dbReference type="Gene3D" id="3.40.50.720">
    <property type="entry name" value="NAD(P)-binding Rossmann-like Domain"/>
    <property type="match status" value="1"/>
</dbReference>
<dbReference type="Gene3D" id="3.90.180.10">
    <property type="entry name" value="Medium-chain alcohol dehydrogenases, catalytic domain"/>
    <property type="match status" value="1"/>
</dbReference>
<evidence type="ECO:0000313" key="3">
    <source>
        <dbReference type="Proteomes" id="UP000031838"/>
    </source>
</evidence>
<dbReference type="InterPro" id="IPR013154">
    <property type="entry name" value="ADH-like_N"/>
</dbReference>
<gene>
    <name evidence="2" type="ORF">BGL_2c15930</name>
</gene>
<dbReference type="SUPFAM" id="SSF50129">
    <property type="entry name" value="GroES-like"/>
    <property type="match status" value="1"/>
</dbReference>
<dbReference type="Proteomes" id="UP000031838">
    <property type="component" value="Chromosome 2"/>
</dbReference>
<dbReference type="RefSeq" id="WP_042628061.1">
    <property type="nucleotide sequence ID" value="NZ_CP002581.1"/>
</dbReference>
<dbReference type="EMBL" id="CP002581">
    <property type="protein sequence ID" value="AJK49660.1"/>
    <property type="molecule type" value="Genomic_DNA"/>
</dbReference>
<dbReference type="InterPro" id="IPR036291">
    <property type="entry name" value="NAD(P)-bd_dom_sf"/>
</dbReference>